<reference evidence="3" key="1">
    <citation type="journal article" date="2019" name="Int. J. Syst. Evol. Microbiol.">
        <title>The Global Catalogue of Microorganisms (GCM) 10K type strain sequencing project: providing services to taxonomists for standard genome sequencing and annotation.</title>
        <authorList>
            <consortium name="The Broad Institute Genomics Platform"/>
            <consortium name="The Broad Institute Genome Sequencing Center for Infectious Disease"/>
            <person name="Wu L."/>
            <person name="Ma J."/>
        </authorList>
    </citation>
    <scope>NUCLEOTIDE SEQUENCE [LARGE SCALE GENOMIC DNA]</scope>
    <source>
        <strain evidence="3">KCTC 42217</strain>
    </source>
</reference>
<protein>
    <submittedName>
        <fullName evidence="2">Uncharacterized protein</fullName>
    </submittedName>
</protein>
<keyword evidence="1" id="KW-0732">Signal</keyword>
<dbReference type="Gene3D" id="2.115.10.20">
    <property type="entry name" value="Glycosyl hydrolase domain, family 43"/>
    <property type="match status" value="1"/>
</dbReference>
<dbReference type="PROSITE" id="PS51257">
    <property type="entry name" value="PROKAR_LIPOPROTEIN"/>
    <property type="match status" value="1"/>
</dbReference>
<dbReference type="RefSeq" id="WP_255902146.1">
    <property type="nucleotide sequence ID" value="NZ_JAFMZO010000002.1"/>
</dbReference>
<name>A0ABW4ZGV1_9SPHI</name>
<dbReference type="InterPro" id="IPR023296">
    <property type="entry name" value="Glyco_hydro_beta-prop_sf"/>
</dbReference>
<dbReference type="Proteomes" id="UP001597387">
    <property type="component" value="Unassembled WGS sequence"/>
</dbReference>
<evidence type="ECO:0000313" key="2">
    <source>
        <dbReference type="EMBL" id="MFD2160827.1"/>
    </source>
</evidence>
<keyword evidence="3" id="KW-1185">Reference proteome</keyword>
<accession>A0ABW4ZGV1</accession>
<dbReference type="SUPFAM" id="SSF75005">
    <property type="entry name" value="Arabinanase/levansucrase/invertase"/>
    <property type="match status" value="1"/>
</dbReference>
<feature type="signal peptide" evidence="1">
    <location>
        <begin position="1"/>
        <end position="19"/>
    </location>
</feature>
<gene>
    <name evidence="2" type="ORF">ACFSJU_00340</name>
</gene>
<evidence type="ECO:0000256" key="1">
    <source>
        <dbReference type="SAM" id="SignalP"/>
    </source>
</evidence>
<sequence length="383" mass="43342">MMKLSALRLLALCLFIVIAGCRKDKYTEPEPPVVAKTDTLISGPTPDSLSLNTVFKSLDIQSILVNPSAQPISFYSLAKGREINGTRPTLHLASSGWTHPSVQFFEKPWNGYHYWAALTPYPGTDSQYENPHIFCSNDGRTWIEPKGILNPIEPCPPDIGFNSDVDLLLDKNILYCYWRLTAKDSRSIYVKKSSDGINWSEKILVCKMPYGVVDVISPSFSFLKSDGKYYCYAVCGPESEPGNYFNKYSIRRMSSSDPLNFNPEKGKGFDLVSISGRPWGNNQEPWHLEVRKMRNLWMMLVTTTNLNGYGSGGRLFMGYSSDGINFSFGRAPIGTFTGSTYKSSFNPRYNHITKKIHVEMWRAVMSYGWAVFYDKFIVNAQEQ</sequence>
<proteinExistence type="predicted"/>
<comment type="caution">
    <text evidence="2">The sequence shown here is derived from an EMBL/GenBank/DDBJ whole genome shotgun (WGS) entry which is preliminary data.</text>
</comment>
<evidence type="ECO:0000313" key="3">
    <source>
        <dbReference type="Proteomes" id="UP001597387"/>
    </source>
</evidence>
<feature type="chain" id="PRO_5047148303" evidence="1">
    <location>
        <begin position="20"/>
        <end position="383"/>
    </location>
</feature>
<organism evidence="2 3">
    <name type="scientific">Paradesertivirga mongoliensis</name>
    <dbReference type="NCBI Taxonomy" id="2100740"/>
    <lineage>
        <taxon>Bacteria</taxon>
        <taxon>Pseudomonadati</taxon>
        <taxon>Bacteroidota</taxon>
        <taxon>Sphingobacteriia</taxon>
        <taxon>Sphingobacteriales</taxon>
        <taxon>Sphingobacteriaceae</taxon>
        <taxon>Paradesertivirga</taxon>
    </lineage>
</organism>
<dbReference type="EMBL" id="JBHUHZ010000001">
    <property type="protein sequence ID" value="MFD2160827.1"/>
    <property type="molecule type" value="Genomic_DNA"/>
</dbReference>